<accession>A0A922HMT3</accession>
<organism evidence="1 2">
    <name type="scientific">Dermatophagoides farinae</name>
    <name type="common">American house dust mite</name>
    <dbReference type="NCBI Taxonomy" id="6954"/>
    <lineage>
        <taxon>Eukaryota</taxon>
        <taxon>Metazoa</taxon>
        <taxon>Ecdysozoa</taxon>
        <taxon>Arthropoda</taxon>
        <taxon>Chelicerata</taxon>
        <taxon>Arachnida</taxon>
        <taxon>Acari</taxon>
        <taxon>Acariformes</taxon>
        <taxon>Sarcoptiformes</taxon>
        <taxon>Astigmata</taxon>
        <taxon>Psoroptidia</taxon>
        <taxon>Analgoidea</taxon>
        <taxon>Pyroglyphidae</taxon>
        <taxon>Dermatophagoidinae</taxon>
        <taxon>Dermatophagoides</taxon>
    </lineage>
</organism>
<evidence type="ECO:0000313" key="1">
    <source>
        <dbReference type="EMBL" id="KAH9493920.1"/>
    </source>
</evidence>
<dbReference type="Proteomes" id="UP000790347">
    <property type="component" value="Unassembled WGS sequence"/>
</dbReference>
<protein>
    <submittedName>
        <fullName evidence="1">Uncharacterized protein</fullName>
    </submittedName>
</protein>
<dbReference type="EMBL" id="ASGP02000008">
    <property type="protein sequence ID" value="KAH9493920.1"/>
    <property type="molecule type" value="Genomic_DNA"/>
</dbReference>
<keyword evidence="2" id="KW-1185">Reference proteome</keyword>
<dbReference type="AlphaFoldDB" id="A0A922HMT3"/>
<comment type="caution">
    <text evidence="1">The sequence shown here is derived from an EMBL/GenBank/DDBJ whole genome shotgun (WGS) entry which is preliminary data.</text>
</comment>
<name>A0A922HMT3_DERFA</name>
<evidence type="ECO:0000313" key="2">
    <source>
        <dbReference type="Proteomes" id="UP000790347"/>
    </source>
</evidence>
<reference evidence="1" key="1">
    <citation type="submission" date="2013-05" db="EMBL/GenBank/DDBJ databases">
        <authorList>
            <person name="Yim A.K.Y."/>
            <person name="Chan T.F."/>
            <person name="Ji K.M."/>
            <person name="Liu X.Y."/>
            <person name="Zhou J.W."/>
            <person name="Li R.Q."/>
            <person name="Yang K.Y."/>
            <person name="Li J."/>
            <person name="Li M."/>
            <person name="Law P.T.W."/>
            <person name="Wu Y.L."/>
            <person name="Cai Z.L."/>
            <person name="Qin H."/>
            <person name="Bao Y."/>
            <person name="Leung R.K.K."/>
            <person name="Ng P.K.S."/>
            <person name="Zou J."/>
            <person name="Zhong X.J."/>
            <person name="Ran P.X."/>
            <person name="Zhong N.S."/>
            <person name="Liu Z.G."/>
            <person name="Tsui S.K.W."/>
        </authorList>
    </citation>
    <scope>NUCLEOTIDE SEQUENCE</scope>
    <source>
        <strain evidence="1">Derf</strain>
        <tissue evidence="1">Whole organism</tissue>
    </source>
</reference>
<gene>
    <name evidence="1" type="ORF">DERF_014645</name>
</gene>
<reference evidence="1" key="2">
    <citation type="journal article" date="2022" name="Res Sq">
        <title>Comparative Genomics Reveals Insights into the Divergent Evolution of Astigmatic Mites and Household Pest Adaptations.</title>
        <authorList>
            <person name="Xiong Q."/>
            <person name="Wan A.T.-Y."/>
            <person name="Liu X.-Y."/>
            <person name="Fung C.S.-H."/>
            <person name="Xiao X."/>
            <person name="Malainual N."/>
            <person name="Hou J."/>
            <person name="Wang L."/>
            <person name="Wang M."/>
            <person name="Yang K."/>
            <person name="Cui Y."/>
            <person name="Leung E."/>
            <person name="Nong W."/>
            <person name="Shin S.-K."/>
            <person name="Au S."/>
            <person name="Jeong K.Y."/>
            <person name="Chew F.T."/>
            <person name="Hui J."/>
            <person name="Leung T.F."/>
            <person name="Tungtrongchitr A."/>
            <person name="Zhong N."/>
            <person name="Liu Z."/>
            <person name="Tsui S."/>
        </authorList>
    </citation>
    <scope>NUCLEOTIDE SEQUENCE</scope>
    <source>
        <strain evidence="1">Derf</strain>
        <tissue evidence="1">Whole organism</tissue>
    </source>
</reference>
<sequence length="177" mass="21582">MNNVNENHRIINLLSKYFHHQFKLRSNDFIQPNHLTVLYTLHMIQPHRNKTLNVHDEFELYRLIFLRQPNGQSFRNILLVLCQVKQNKNEKEIYLDECKIRANTLKELRQCYNEKNEHQNELRYKMVRLINKRDCCRKKLIERKNYLQQSAQQNLQTFEQLNDATTTMMMMMIGNNK</sequence>
<proteinExistence type="predicted"/>